<dbReference type="InterPro" id="IPR013078">
    <property type="entry name" value="His_Pase_superF_clade-1"/>
</dbReference>
<feature type="zinc finger region" description="C3H1-type" evidence="1">
    <location>
        <begin position="68"/>
        <end position="95"/>
    </location>
</feature>
<reference evidence="5" key="1">
    <citation type="journal article" date="2006" name="PLoS Biol.">
        <title>Macronuclear genome sequence of the ciliate Tetrahymena thermophila, a model eukaryote.</title>
        <authorList>
            <person name="Eisen J.A."/>
            <person name="Coyne R.S."/>
            <person name="Wu M."/>
            <person name="Wu D."/>
            <person name="Thiagarajan M."/>
            <person name="Wortman J.R."/>
            <person name="Badger J.H."/>
            <person name="Ren Q."/>
            <person name="Amedeo P."/>
            <person name="Jones K.M."/>
            <person name="Tallon L.J."/>
            <person name="Delcher A.L."/>
            <person name="Salzberg S.L."/>
            <person name="Silva J.C."/>
            <person name="Haas B.J."/>
            <person name="Majoros W.H."/>
            <person name="Farzad M."/>
            <person name="Carlton J.M."/>
            <person name="Smith R.K. Jr."/>
            <person name="Garg J."/>
            <person name="Pearlman R.E."/>
            <person name="Karrer K.M."/>
            <person name="Sun L."/>
            <person name="Manning G."/>
            <person name="Elde N.C."/>
            <person name="Turkewitz A.P."/>
            <person name="Asai D.J."/>
            <person name="Wilkes D.E."/>
            <person name="Wang Y."/>
            <person name="Cai H."/>
            <person name="Collins K."/>
            <person name="Stewart B.A."/>
            <person name="Lee S.R."/>
            <person name="Wilamowska K."/>
            <person name="Weinberg Z."/>
            <person name="Ruzzo W.L."/>
            <person name="Wloga D."/>
            <person name="Gaertig J."/>
            <person name="Frankel J."/>
            <person name="Tsao C.-C."/>
            <person name="Gorovsky M.A."/>
            <person name="Keeling P.J."/>
            <person name="Waller R.F."/>
            <person name="Patron N.J."/>
            <person name="Cherry J.M."/>
            <person name="Stover N.A."/>
            <person name="Krieger C.J."/>
            <person name="del Toro C."/>
            <person name="Ryder H.F."/>
            <person name="Williamson S.C."/>
            <person name="Barbeau R.A."/>
            <person name="Hamilton E.P."/>
            <person name="Orias E."/>
        </authorList>
    </citation>
    <scope>NUCLEOTIDE SEQUENCE [LARGE SCALE GENOMIC DNA]</scope>
    <source>
        <strain evidence="5">SB210</strain>
    </source>
</reference>
<evidence type="ECO:0000313" key="4">
    <source>
        <dbReference type="EMBL" id="EAS06325.2"/>
    </source>
</evidence>
<evidence type="ECO:0000256" key="2">
    <source>
        <dbReference type="SAM" id="Coils"/>
    </source>
</evidence>
<feature type="coiled-coil region" evidence="2">
    <location>
        <begin position="355"/>
        <end position="382"/>
    </location>
</feature>
<dbReference type="Pfam" id="PF00300">
    <property type="entry name" value="His_Phos_1"/>
    <property type="match status" value="1"/>
</dbReference>
<dbReference type="KEGG" id="tet:TTHERM_00331040"/>
<dbReference type="Proteomes" id="UP000009168">
    <property type="component" value="Unassembled WGS sequence"/>
</dbReference>
<keyword evidence="2" id="KW-0175">Coiled coil</keyword>
<dbReference type="GO" id="GO:0005737">
    <property type="term" value="C:cytoplasm"/>
    <property type="evidence" value="ECO:0007669"/>
    <property type="project" value="TreeGrafter"/>
</dbReference>
<name>I7MMS7_TETTS</name>
<protein>
    <submittedName>
        <fullName evidence="4">Histidine phosphatase family (Branch protein 1)</fullName>
    </submittedName>
</protein>
<dbReference type="GO" id="GO:0016791">
    <property type="term" value="F:phosphatase activity"/>
    <property type="evidence" value="ECO:0007669"/>
    <property type="project" value="TreeGrafter"/>
</dbReference>
<dbReference type="InterPro" id="IPR000571">
    <property type="entry name" value="Znf_CCCH"/>
</dbReference>
<evidence type="ECO:0000256" key="1">
    <source>
        <dbReference type="PROSITE-ProRule" id="PRU00723"/>
    </source>
</evidence>
<dbReference type="InterPro" id="IPR029033">
    <property type="entry name" value="His_PPase_superfam"/>
</dbReference>
<proteinExistence type="predicted"/>
<keyword evidence="1" id="KW-0479">Metal-binding</keyword>
<dbReference type="PANTHER" id="PTHR48100:SF1">
    <property type="entry name" value="HISTIDINE PHOSPHATASE FAMILY PROTEIN-RELATED"/>
    <property type="match status" value="1"/>
</dbReference>
<dbReference type="GeneID" id="7826693"/>
<sequence>MIQRLISRNKTISFLNSYYAILQNMETNNQKNTKGKAKQTFHYVRKDSNNGHETKQSIGNNILQQPQNKLQKICQFYQIGTCKFGTECRNSHIDQNKNDQMKKEKQRVEVQNPIEKYKNYKKEYVFDPNLTLRCQQLAQIAREEKEKGYKLQKEDELIIHSPSELGDQQNCNMVLIRHAMSESNYIQSKYTQGIQKEKLKKFKQHFRYFLYKDNNLFMDTPLHPIGIKQCEDIQKHNYQINYQTVYVSPLRRTLQTCIELFKNHPLRGNINFIIYPDIAEMLKKDSDIFLVDQFNQLIQEAKEKYNMHFDTETFFEPDWQFNHINTNQHLKNVTYTPQLLKSLIVQGFPQPLENFNKFQERIKKATRRLKQIQKEKKELTGVITHSLVAREFISNEDMENDEEIENLAFIYFNNK</sequence>
<dbReference type="OrthoDB" id="496981at2759"/>
<accession>I7MMS7</accession>
<evidence type="ECO:0000313" key="5">
    <source>
        <dbReference type="Proteomes" id="UP000009168"/>
    </source>
</evidence>
<feature type="domain" description="C3H1-type" evidence="3">
    <location>
        <begin position="68"/>
        <end position="95"/>
    </location>
</feature>
<dbReference type="InParanoid" id="I7MMS7"/>
<dbReference type="EMBL" id="GG662299">
    <property type="protein sequence ID" value="EAS06325.2"/>
    <property type="molecule type" value="Genomic_DNA"/>
</dbReference>
<dbReference type="PANTHER" id="PTHR48100">
    <property type="entry name" value="BROAD-SPECIFICITY PHOSPHATASE YOR283W-RELATED"/>
    <property type="match status" value="1"/>
</dbReference>
<gene>
    <name evidence="4" type="ORF">TTHERM_00331040</name>
</gene>
<dbReference type="AlphaFoldDB" id="I7MMS7"/>
<dbReference type="Gene3D" id="2.30.30.1190">
    <property type="match status" value="1"/>
</dbReference>
<dbReference type="SUPFAM" id="SSF53254">
    <property type="entry name" value="Phosphoglycerate mutase-like"/>
    <property type="match status" value="1"/>
</dbReference>
<dbReference type="RefSeq" id="XP_001026570.2">
    <property type="nucleotide sequence ID" value="XM_001026570.2"/>
</dbReference>
<dbReference type="SMART" id="SM00356">
    <property type="entry name" value="ZnF_C3H1"/>
    <property type="match status" value="1"/>
</dbReference>
<dbReference type="GO" id="GO:0008270">
    <property type="term" value="F:zinc ion binding"/>
    <property type="evidence" value="ECO:0007669"/>
    <property type="project" value="UniProtKB-KW"/>
</dbReference>
<dbReference type="Gene3D" id="3.40.50.1240">
    <property type="entry name" value="Phosphoglycerate mutase-like"/>
    <property type="match status" value="1"/>
</dbReference>
<dbReference type="PROSITE" id="PS50103">
    <property type="entry name" value="ZF_C3H1"/>
    <property type="match status" value="1"/>
</dbReference>
<keyword evidence="5" id="KW-1185">Reference proteome</keyword>
<keyword evidence="1" id="KW-0863">Zinc-finger</keyword>
<dbReference type="InterPro" id="IPR050275">
    <property type="entry name" value="PGM_Phosphatase"/>
</dbReference>
<keyword evidence="1" id="KW-0862">Zinc</keyword>
<evidence type="ECO:0000259" key="3">
    <source>
        <dbReference type="PROSITE" id="PS50103"/>
    </source>
</evidence>
<organism evidence="4 5">
    <name type="scientific">Tetrahymena thermophila (strain SB210)</name>
    <dbReference type="NCBI Taxonomy" id="312017"/>
    <lineage>
        <taxon>Eukaryota</taxon>
        <taxon>Sar</taxon>
        <taxon>Alveolata</taxon>
        <taxon>Ciliophora</taxon>
        <taxon>Intramacronucleata</taxon>
        <taxon>Oligohymenophorea</taxon>
        <taxon>Hymenostomatida</taxon>
        <taxon>Tetrahymenina</taxon>
        <taxon>Tetrahymenidae</taxon>
        <taxon>Tetrahymena</taxon>
    </lineage>
</organism>